<feature type="signal peptide" evidence="1">
    <location>
        <begin position="1"/>
        <end position="23"/>
    </location>
</feature>
<dbReference type="EMBL" id="CBXV010000008">
    <property type="protein sequence ID" value="CDM66861.1"/>
    <property type="molecule type" value="Genomic_DNA"/>
</dbReference>
<reference evidence="2 3" key="2">
    <citation type="submission" date="2015-01" db="EMBL/GenBank/DDBJ databases">
        <title>Complete genome sequence of Pyrinomonas methylaliphatogenes type strain K22T.</title>
        <authorList>
            <person name="Lee K.C.Y."/>
            <person name="Power J.F."/>
            <person name="Dunfield P.F."/>
            <person name="Morgan X.C."/>
            <person name="Huttenhower C."/>
            <person name="Stott M.B."/>
        </authorList>
    </citation>
    <scope>NUCLEOTIDE SEQUENCE [LARGE SCALE GENOMIC DNA]</scope>
    <source>
        <strain evidence="2 3">K22</strain>
    </source>
</reference>
<keyword evidence="1" id="KW-0732">Signal</keyword>
<gene>
    <name evidence="2" type="ORF">PYK22_02900</name>
</gene>
<dbReference type="AlphaFoldDB" id="A0A0B6X0J4"/>
<dbReference type="Proteomes" id="UP000031518">
    <property type="component" value="Unassembled WGS sequence"/>
</dbReference>
<evidence type="ECO:0000256" key="1">
    <source>
        <dbReference type="SAM" id="SignalP"/>
    </source>
</evidence>
<accession>A0A0B6X0J4</accession>
<dbReference type="OrthoDB" id="7569823at2"/>
<organism evidence="2 3">
    <name type="scientific">Pyrinomonas methylaliphatogenes</name>
    <dbReference type="NCBI Taxonomy" id="454194"/>
    <lineage>
        <taxon>Bacteria</taxon>
        <taxon>Pseudomonadati</taxon>
        <taxon>Acidobacteriota</taxon>
        <taxon>Blastocatellia</taxon>
        <taxon>Blastocatellales</taxon>
        <taxon>Pyrinomonadaceae</taxon>
        <taxon>Pyrinomonas</taxon>
    </lineage>
</organism>
<keyword evidence="3" id="KW-1185">Reference proteome</keyword>
<reference evidence="2 3" key="1">
    <citation type="submission" date="2013-12" db="EMBL/GenBank/DDBJ databases">
        <authorList>
            <person name="Stott M."/>
        </authorList>
    </citation>
    <scope>NUCLEOTIDE SEQUENCE [LARGE SCALE GENOMIC DNA]</scope>
    <source>
        <strain evidence="2 3">K22</strain>
    </source>
</reference>
<dbReference type="RefSeq" id="WP_041978357.1">
    <property type="nucleotide sequence ID" value="NZ_CBXV010000008.1"/>
</dbReference>
<name>A0A0B6X0J4_9BACT</name>
<dbReference type="STRING" id="454194.PYK22_02900"/>
<feature type="chain" id="PRO_5002125518" evidence="1">
    <location>
        <begin position="24"/>
        <end position="112"/>
    </location>
</feature>
<evidence type="ECO:0000313" key="2">
    <source>
        <dbReference type="EMBL" id="CDM66861.1"/>
    </source>
</evidence>
<evidence type="ECO:0000313" key="3">
    <source>
        <dbReference type="Proteomes" id="UP000031518"/>
    </source>
</evidence>
<sequence length="112" mass="13086" precursor="true">MRRLFVGTLLVGLCAAFGSTSLAQSRSNRHIGINAREQRQKERIEQGIRSGELTRRETARLFAEQAAIRADEARARRSGGELTWRERLRLERELDRASRDIYRQKHDDQDRH</sequence>
<protein>
    <submittedName>
        <fullName evidence="2">Uncharacterized protein</fullName>
    </submittedName>
</protein>
<proteinExistence type="predicted"/>